<dbReference type="AlphaFoldDB" id="A0A1F5TM01"/>
<evidence type="ECO:0000313" key="12">
    <source>
        <dbReference type="Proteomes" id="UP000177579"/>
    </source>
</evidence>
<dbReference type="InterPro" id="IPR014746">
    <property type="entry name" value="Gln_synth/guanido_kin_cat_dom"/>
</dbReference>
<dbReference type="PANTHER" id="PTHR43785:SF12">
    <property type="entry name" value="TYPE-1 GLUTAMINE SYNTHETASE 2"/>
    <property type="match status" value="1"/>
</dbReference>
<proteinExistence type="inferred from homology"/>
<dbReference type="PROSITE" id="PS51987">
    <property type="entry name" value="GS_CATALYTIC"/>
    <property type="match status" value="1"/>
</dbReference>
<evidence type="ECO:0000256" key="3">
    <source>
        <dbReference type="ARBA" id="ARBA00022598"/>
    </source>
</evidence>
<evidence type="ECO:0000259" key="10">
    <source>
        <dbReference type="PROSITE" id="PS51987"/>
    </source>
</evidence>
<dbReference type="PROSITE" id="PS00180">
    <property type="entry name" value="GLNA_1"/>
    <property type="match status" value="1"/>
</dbReference>
<evidence type="ECO:0000256" key="2">
    <source>
        <dbReference type="ARBA" id="ARBA00009897"/>
    </source>
</evidence>
<comment type="caution">
    <text evidence="11">The sequence shown here is derived from an EMBL/GenBank/DDBJ whole genome shotgun (WGS) entry which is preliminary data.</text>
</comment>
<name>A0A1F5TM01_9BACT</name>
<organism evidence="11 12">
    <name type="scientific">Candidatus Falkowbacteria bacterium RIFOXYD2_FULL_34_120</name>
    <dbReference type="NCBI Taxonomy" id="1798007"/>
    <lineage>
        <taxon>Bacteria</taxon>
        <taxon>Candidatus Falkowiibacteriota</taxon>
    </lineage>
</organism>
<dbReference type="SUPFAM" id="SSF55931">
    <property type="entry name" value="Glutamine synthetase/guanido kinase"/>
    <property type="match status" value="1"/>
</dbReference>
<keyword evidence="4 9" id="KW-0547">Nucleotide-binding</keyword>
<comment type="cofactor">
    <cofactor evidence="1">
        <name>Mg(2+)</name>
        <dbReference type="ChEBI" id="CHEBI:18420"/>
    </cofactor>
</comment>
<evidence type="ECO:0000256" key="6">
    <source>
        <dbReference type="ARBA" id="ARBA00022842"/>
    </source>
</evidence>
<sequence length="480" mass="55120">MNNEKTTNLKDFLEIPYDKLEKMNQKMIQTAETKEIFEIQKEIIDYLKKEERIKAVTICFSNIEGRLHMLDYNKKYFLNSYSNLTFDGSSVRGFSDISESDLRLEVDWTSFLHLPADVFGAGKVIIFAFVLNTDKSKHPSDFRGRLQDYLEKIKKEKNIIANAAAEIEGFLLQGTNAEVNYDKNKGFSLISSGGYYHSLPLDILRKFIDKSAETQRALGFNNEKDHCEVAPAQFELNFSYSNLLRACDQIQLYKLVCRQIAADMGMTASFLPKPISNINGNGMHINLSLSQNGKNIFYDKKGKNNLSKIAWDAINKILNHAPELSLILNSSVNAYRRLDPNFEAPNKIKVSSRDRSSMIRIPEGNEKTTRIEIRSVAPDANPYMTLFAVIKTIFEGEKLKQEKNKRPRSRYLPGDINDAIKIFKTNEFIDKIIFPEAKEKYLKYKKAAADRSPRKLGSIVKTSEIIFHHEITNQILWNMF</sequence>
<dbReference type="SUPFAM" id="SSF54368">
    <property type="entry name" value="Glutamine synthetase, N-terminal domain"/>
    <property type="match status" value="1"/>
</dbReference>
<evidence type="ECO:0000256" key="1">
    <source>
        <dbReference type="ARBA" id="ARBA00001946"/>
    </source>
</evidence>
<dbReference type="Gene3D" id="3.30.590.10">
    <property type="entry name" value="Glutamine synthetase/guanido kinase, catalytic domain"/>
    <property type="match status" value="1"/>
</dbReference>
<dbReference type="InterPro" id="IPR036651">
    <property type="entry name" value="Gln_synt_N_sf"/>
</dbReference>
<evidence type="ECO:0000256" key="5">
    <source>
        <dbReference type="ARBA" id="ARBA00022840"/>
    </source>
</evidence>
<dbReference type="Gene3D" id="3.10.20.70">
    <property type="entry name" value="Glutamine synthetase, N-terminal domain"/>
    <property type="match status" value="1"/>
</dbReference>
<dbReference type="EC" id="6.3.1.2" evidence="9"/>
<evidence type="ECO:0000313" key="11">
    <source>
        <dbReference type="EMBL" id="OGF39985.1"/>
    </source>
</evidence>
<gene>
    <name evidence="11" type="ORF">A2531_02045</name>
</gene>
<accession>A0A1F5TM01</accession>
<dbReference type="InterPro" id="IPR008147">
    <property type="entry name" value="Gln_synt_N"/>
</dbReference>
<feature type="domain" description="GS catalytic" evidence="10">
    <location>
        <begin position="142"/>
        <end position="480"/>
    </location>
</feature>
<dbReference type="GO" id="GO:0006542">
    <property type="term" value="P:glutamine biosynthetic process"/>
    <property type="evidence" value="ECO:0007669"/>
    <property type="project" value="InterPro"/>
</dbReference>
<protein>
    <recommendedName>
        <fullName evidence="9">Glutamine synthetase</fullName>
        <ecNumber evidence="9">6.3.1.2</ecNumber>
    </recommendedName>
</protein>
<dbReference type="InterPro" id="IPR027302">
    <property type="entry name" value="Gln_synth_N_conserv_site"/>
</dbReference>
<keyword evidence="6" id="KW-0460">Magnesium</keyword>
<keyword evidence="3 9" id="KW-0436">Ligase</keyword>
<dbReference type="Pfam" id="PF03951">
    <property type="entry name" value="Gln-synt_N"/>
    <property type="match status" value="1"/>
</dbReference>
<dbReference type="Pfam" id="PF00120">
    <property type="entry name" value="Gln-synt_C"/>
    <property type="match status" value="1"/>
</dbReference>
<dbReference type="GO" id="GO:0005524">
    <property type="term" value="F:ATP binding"/>
    <property type="evidence" value="ECO:0007669"/>
    <property type="project" value="UniProtKB-KW"/>
</dbReference>
<dbReference type="PANTHER" id="PTHR43785">
    <property type="entry name" value="GAMMA-GLUTAMYLPUTRESCINE SYNTHETASE"/>
    <property type="match status" value="1"/>
</dbReference>
<evidence type="ECO:0000256" key="4">
    <source>
        <dbReference type="ARBA" id="ARBA00022741"/>
    </source>
</evidence>
<dbReference type="GO" id="GO:0004356">
    <property type="term" value="F:glutamine synthetase activity"/>
    <property type="evidence" value="ECO:0007669"/>
    <property type="project" value="UniProtKB-EC"/>
</dbReference>
<evidence type="ECO:0000256" key="8">
    <source>
        <dbReference type="RuleBase" id="RU000384"/>
    </source>
</evidence>
<dbReference type="InterPro" id="IPR008146">
    <property type="entry name" value="Gln_synth_cat_dom"/>
</dbReference>
<dbReference type="InterPro" id="IPR027303">
    <property type="entry name" value="Gln_synth_gly_rich_site"/>
</dbReference>
<keyword evidence="5 9" id="KW-0067">ATP-binding</keyword>
<comment type="catalytic activity">
    <reaction evidence="9">
        <text>L-glutamate + NH4(+) + ATP = L-glutamine + ADP + phosphate + H(+)</text>
        <dbReference type="Rhea" id="RHEA:16169"/>
        <dbReference type="ChEBI" id="CHEBI:15378"/>
        <dbReference type="ChEBI" id="CHEBI:28938"/>
        <dbReference type="ChEBI" id="CHEBI:29985"/>
        <dbReference type="ChEBI" id="CHEBI:30616"/>
        <dbReference type="ChEBI" id="CHEBI:43474"/>
        <dbReference type="ChEBI" id="CHEBI:58359"/>
        <dbReference type="ChEBI" id="CHEBI:456216"/>
        <dbReference type="EC" id="6.3.1.2"/>
    </reaction>
</comment>
<dbReference type="EMBL" id="MFGO01000039">
    <property type="protein sequence ID" value="OGF39985.1"/>
    <property type="molecule type" value="Genomic_DNA"/>
</dbReference>
<comment type="similarity">
    <text evidence="2 7 8">Belongs to the glutamine synthetase family.</text>
</comment>
<dbReference type="SMART" id="SM01230">
    <property type="entry name" value="Gln-synt_C"/>
    <property type="match status" value="1"/>
</dbReference>
<evidence type="ECO:0000256" key="9">
    <source>
        <dbReference type="RuleBase" id="RU004356"/>
    </source>
</evidence>
<reference evidence="11 12" key="1">
    <citation type="journal article" date="2016" name="Nat. Commun.">
        <title>Thousands of microbial genomes shed light on interconnected biogeochemical processes in an aquifer system.</title>
        <authorList>
            <person name="Anantharaman K."/>
            <person name="Brown C.T."/>
            <person name="Hug L.A."/>
            <person name="Sharon I."/>
            <person name="Castelle C.J."/>
            <person name="Probst A.J."/>
            <person name="Thomas B.C."/>
            <person name="Singh A."/>
            <person name="Wilkins M.J."/>
            <person name="Karaoz U."/>
            <person name="Brodie E.L."/>
            <person name="Williams K.H."/>
            <person name="Hubbard S.S."/>
            <person name="Banfield J.F."/>
        </authorList>
    </citation>
    <scope>NUCLEOTIDE SEQUENCE [LARGE SCALE GENOMIC DNA]</scope>
</reference>
<evidence type="ECO:0000256" key="7">
    <source>
        <dbReference type="PROSITE-ProRule" id="PRU01331"/>
    </source>
</evidence>
<dbReference type="Proteomes" id="UP000177579">
    <property type="component" value="Unassembled WGS sequence"/>
</dbReference>
<dbReference type="PROSITE" id="PS00181">
    <property type="entry name" value="GLNA_ATP"/>
    <property type="match status" value="1"/>
</dbReference>